<dbReference type="InterPro" id="IPR012347">
    <property type="entry name" value="Ferritin-like"/>
</dbReference>
<dbReference type="CDD" id="cd01045">
    <property type="entry name" value="Ferritin_like_AB"/>
    <property type="match status" value="1"/>
</dbReference>
<name>Q312Y1_OLEA2</name>
<dbReference type="AlphaFoldDB" id="Q312Y1"/>
<dbReference type="RefSeq" id="WP_011367231.1">
    <property type="nucleotide sequence ID" value="NC_007519.1"/>
</dbReference>
<dbReference type="eggNOG" id="COG1633">
    <property type="taxonomic scope" value="Bacteria"/>
</dbReference>
<dbReference type="STRING" id="207559.Dde_1214"/>
<dbReference type="HOGENOM" id="CLU_122749_1_0_7"/>
<protein>
    <submittedName>
        <fullName evidence="1">Rubrerythrin</fullName>
    </submittedName>
</protein>
<accession>Q312Y1</accession>
<dbReference type="Proteomes" id="UP000002710">
    <property type="component" value="Chromosome"/>
</dbReference>
<sequence>MADLFKAGDIVRAAEEIEIRGEDFYRRLAAASEDEEARRLFHWLMEEEMAHRAIFKAMGERIAPVELPAWADEADYLMYMRSLLDSHALFRPDAVPAEQLGRETALRIAMQFEKDTMLFFTEMRDFVPEAEGRHIDACIAEERKHLKQLMAMLRK</sequence>
<gene>
    <name evidence="1" type="ordered locus">Dde_1214</name>
</gene>
<dbReference type="Gene3D" id="1.20.1260.10">
    <property type="match status" value="1"/>
</dbReference>
<dbReference type="KEGG" id="dde:Dde_1214"/>
<evidence type="ECO:0000313" key="2">
    <source>
        <dbReference type="Proteomes" id="UP000002710"/>
    </source>
</evidence>
<evidence type="ECO:0000313" key="1">
    <source>
        <dbReference type="EMBL" id="ABB38015.1"/>
    </source>
</evidence>
<keyword evidence="2" id="KW-1185">Reference proteome</keyword>
<dbReference type="SUPFAM" id="SSF47240">
    <property type="entry name" value="Ferritin-like"/>
    <property type="match status" value="1"/>
</dbReference>
<dbReference type="InterPro" id="IPR009078">
    <property type="entry name" value="Ferritin-like_SF"/>
</dbReference>
<proteinExistence type="predicted"/>
<dbReference type="EMBL" id="CP000112">
    <property type="protein sequence ID" value="ABB38015.1"/>
    <property type="molecule type" value="Genomic_DNA"/>
</dbReference>
<reference evidence="1 2" key="1">
    <citation type="journal article" date="2011" name="J. Bacteriol.">
        <title>Complete genome sequence and updated annotation of Desulfovibrio alaskensis G20.</title>
        <authorList>
            <person name="Hauser L.J."/>
            <person name="Land M.L."/>
            <person name="Brown S.D."/>
            <person name="Larimer F."/>
            <person name="Keller K.L."/>
            <person name="Rapp-Giles B.J."/>
            <person name="Price M.N."/>
            <person name="Lin M."/>
            <person name="Bruce D.C."/>
            <person name="Detter J.C."/>
            <person name="Tapia R."/>
            <person name="Han C.S."/>
            <person name="Goodwin L.A."/>
            <person name="Cheng J.F."/>
            <person name="Pitluck S."/>
            <person name="Copeland A."/>
            <person name="Lucas S."/>
            <person name="Nolan M."/>
            <person name="Lapidus A.L."/>
            <person name="Palumbo A.V."/>
            <person name="Wall J.D."/>
        </authorList>
    </citation>
    <scope>NUCLEOTIDE SEQUENCE [LARGE SCALE GENOMIC DNA]</scope>
    <source>
        <strain evidence="2">ATCC BAA 1058 / DSM 17464 / G20</strain>
    </source>
</reference>
<organism evidence="1 2">
    <name type="scientific">Oleidesulfovibrio alaskensis (strain ATCC BAA-1058 / DSM 17464 / G20)</name>
    <name type="common">Desulfovibrio alaskensis</name>
    <dbReference type="NCBI Taxonomy" id="207559"/>
    <lineage>
        <taxon>Bacteria</taxon>
        <taxon>Pseudomonadati</taxon>
        <taxon>Thermodesulfobacteriota</taxon>
        <taxon>Desulfovibrionia</taxon>
        <taxon>Desulfovibrionales</taxon>
        <taxon>Desulfovibrionaceae</taxon>
        <taxon>Oleidesulfovibrio</taxon>
    </lineage>
</organism>